<dbReference type="EMBL" id="JAPFFI010000027">
    <property type="protein sequence ID" value="KAJ6302179.1"/>
    <property type="molecule type" value="Genomic_DNA"/>
</dbReference>
<gene>
    <name evidence="2" type="ORF">OIU77_016299</name>
</gene>
<reference evidence="2" key="1">
    <citation type="submission" date="2022-10" db="EMBL/GenBank/DDBJ databases">
        <authorList>
            <person name="Hyden B.L."/>
            <person name="Feng K."/>
            <person name="Yates T."/>
            <person name="Jawdy S."/>
            <person name="Smart L.B."/>
            <person name="Muchero W."/>
        </authorList>
    </citation>
    <scope>NUCLEOTIDE SEQUENCE</scope>
    <source>
        <tissue evidence="2">Shoot tip</tissue>
    </source>
</reference>
<comment type="caution">
    <text evidence="2">The sequence shown here is derived from an EMBL/GenBank/DDBJ whole genome shotgun (WGS) entry which is preliminary data.</text>
</comment>
<sequence length="843" mass="94610">MLYLADVPGGKPEWASQSIIAILTLWDRQEFSSARESIVRAVVTNLHLLDLHMQVSLFKKLLLMVRNLRAESDRMHALACICRTALCVDLFAKESVRRGQKPLAGTDIASLFEDARIRDDLNSARSKSLFREELVASLVESCFQLSLPLPEQKSSGMESRVIGALAYGTGYGALNWTEPALEVVEVCRPCVKWDCDGRTYAVDCYLKLLVRLCHIYDTRGGVKTIKDGASQDQILNETRLQNLQRELVKDLREVNTPRIHARLIWAIAEHINLEGLDPLLADDPDDPLNIIISNIHKVLFNVDLPANTSSRLQDVQAVLLSSQRLGSRNLRAGQLLSKELEEFRTNGLADSVNKHQCRLILQRIKYVQNHPDSRWTGVSEARGDYPFSHHKLTVQFYEAAAAQDRKLEGLVHRAILELWRPDPSELTILLTKGIDSPLLKLQPTAHTLTGSSDPCYVEAYHLADSGHGRITLHLKVLNLTELELDRVDIRVGLSGGLYFMDGSTQAVRQLRNLVSQDPVLSSVTLGVSHFERCALWVQVLYYPFYGRGAINDGDYAEEDQQIMKQKRSSRPELGEPVILRCQPYKIPLTELLLPHKISPVEFFRLWPSLPAVVEYTGTYIYEGSGFKATAAQQYGSSPFLGGLKSLSSKPFHKVCSHIIRTVAGFQLCYAAKTWYGGFLGMMIFGASEMSRNVDLGDETTTMICKFVVRASDASITKEIEADLQGWLDDLADGGVEYMPEDEVKEAAAERLRISLERIALFKAAQPPPKTPKSDDEEEEEKEDDENKNENENDGDKKEPKEEGKKTKGTLSKLTPEEVEHMALQTAVLQEWHVLCKERSSTVN</sequence>
<evidence type="ECO:0000256" key="1">
    <source>
        <dbReference type="SAM" id="MobiDB-lite"/>
    </source>
</evidence>
<accession>A0ABQ8ZK21</accession>
<feature type="region of interest" description="Disordered" evidence="1">
    <location>
        <begin position="762"/>
        <end position="817"/>
    </location>
</feature>
<evidence type="ECO:0000313" key="3">
    <source>
        <dbReference type="Proteomes" id="UP001141253"/>
    </source>
</evidence>
<reference evidence="2" key="2">
    <citation type="journal article" date="2023" name="Int. J. Mol. Sci.">
        <title>De Novo Assembly and Annotation of 11 Diverse Shrub Willow (Salix) Genomes Reveals Novel Gene Organization in Sex-Linked Regions.</title>
        <authorList>
            <person name="Hyden B."/>
            <person name="Feng K."/>
            <person name="Yates T.B."/>
            <person name="Jawdy S."/>
            <person name="Cereghino C."/>
            <person name="Smart L.B."/>
            <person name="Muchero W."/>
        </authorList>
    </citation>
    <scope>NUCLEOTIDE SEQUENCE</scope>
    <source>
        <tissue evidence="2">Shoot tip</tissue>
    </source>
</reference>
<dbReference type="PANTHER" id="PTHR36029:SF1">
    <property type="entry name" value="PROTEIN TPLATE"/>
    <property type="match status" value="1"/>
</dbReference>
<dbReference type="PANTHER" id="PTHR36029">
    <property type="entry name" value="TSET COMPLEX MEMBER TSTA"/>
    <property type="match status" value="1"/>
</dbReference>
<organism evidence="2 3">
    <name type="scientific">Salix suchowensis</name>
    <dbReference type="NCBI Taxonomy" id="1278906"/>
    <lineage>
        <taxon>Eukaryota</taxon>
        <taxon>Viridiplantae</taxon>
        <taxon>Streptophyta</taxon>
        <taxon>Embryophyta</taxon>
        <taxon>Tracheophyta</taxon>
        <taxon>Spermatophyta</taxon>
        <taxon>Magnoliopsida</taxon>
        <taxon>eudicotyledons</taxon>
        <taxon>Gunneridae</taxon>
        <taxon>Pentapetalae</taxon>
        <taxon>rosids</taxon>
        <taxon>fabids</taxon>
        <taxon>Malpighiales</taxon>
        <taxon>Salicaceae</taxon>
        <taxon>Saliceae</taxon>
        <taxon>Salix</taxon>
    </lineage>
</organism>
<dbReference type="Proteomes" id="UP001141253">
    <property type="component" value="Chromosome 16"/>
</dbReference>
<evidence type="ECO:0000313" key="2">
    <source>
        <dbReference type="EMBL" id="KAJ6302179.1"/>
    </source>
</evidence>
<name>A0ABQ8ZK21_9ROSI</name>
<feature type="compositionally biased region" description="Basic and acidic residues" evidence="1">
    <location>
        <begin position="787"/>
        <end position="805"/>
    </location>
</feature>
<proteinExistence type="predicted"/>
<evidence type="ECO:0008006" key="4">
    <source>
        <dbReference type="Google" id="ProtNLM"/>
    </source>
</evidence>
<feature type="compositionally biased region" description="Acidic residues" evidence="1">
    <location>
        <begin position="774"/>
        <end position="786"/>
    </location>
</feature>
<protein>
    <recommendedName>
        <fullName evidence="4">Protein TPLATE</fullName>
    </recommendedName>
</protein>
<keyword evidence="3" id="KW-1185">Reference proteome</keyword>
<dbReference type="InterPro" id="IPR037501">
    <property type="entry name" value="TPLATE"/>
</dbReference>